<organism evidence="15 16">
    <name type="scientific">Polistes dominula</name>
    <name type="common">European paper wasp</name>
    <name type="synonym">Vespa dominula</name>
    <dbReference type="NCBI Taxonomy" id="743375"/>
    <lineage>
        <taxon>Eukaryota</taxon>
        <taxon>Metazoa</taxon>
        <taxon>Ecdysozoa</taxon>
        <taxon>Arthropoda</taxon>
        <taxon>Hexapoda</taxon>
        <taxon>Insecta</taxon>
        <taxon>Pterygota</taxon>
        <taxon>Neoptera</taxon>
        <taxon>Endopterygota</taxon>
        <taxon>Hymenoptera</taxon>
        <taxon>Apocrita</taxon>
        <taxon>Aculeata</taxon>
        <taxon>Vespoidea</taxon>
        <taxon>Vespidae</taxon>
        <taxon>Polistinae</taxon>
        <taxon>Polistini</taxon>
        <taxon>Polistes</taxon>
    </lineage>
</organism>
<evidence type="ECO:0000256" key="3">
    <source>
        <dbReference type="ARBA" id="ARBA00022622"/>
    </source>
</evidence>
<dbReference type="Pfam" id="PF17900">
    <property type="entry name" value="Peptidase_M1_N"/>
    <property type="match status" value="1"/>
</dbReference>
<keyword evidence="5 10" id="KW-0479">Metal-binding</keyword>
<dbReference type="CDD" id="cd09601">
    <property type="entry name" value="M1_APN-Q_like"/>
    <property type="match status" value="1"/>
</dbReference>
<comment type="cofactor">
    <cofactor evidence="10">
        <name>Zn(2+)</name>
        <dbReference type="ChEBI" id="CHEBI:29105"/>
    </cofactor>
    <text evidence="10">Binds 1 zinc ion per subunit.</text>
</comment>
<evidence type="ECO:0000256" key="2">
    <source>
        <dbReference type="ARBA" id="ARBA00010136"/>
    </source>
</evidence>
<dbReference type="InterPro" id="IPR034016">
    <property type="entry name" value="M1_APN-typ"/>
</dbReference>
<dbReference type="InterPro" id="IPR014782">
    <property type="entry name" value="Peptidase_M1_dom"/>
</dbReference>
<dbReference type="RefSeq" id="XP_015184598.1">
    <property type="nucleotide sequence ID" value="XM_015329112.1"/>
</dbReference>
<feature type="domain" description="Aminopeptidase N-like N-terminal" evidence="14">
    <location>
        <begin position="29"/>
        <end position="214"/>
    </location>
</feature>
<dbReference type="PRINTS" id="PR00756">
    <property type="entry name" value="ALADIPTASE"/>
</dbReference>
<evidence type="ECO:0000256" key="4">
    <source>
        <dbReference type="ARBA" id="ARBA00022670"/>
    </source>
</evidence>
<evidence type="ECO:0000256" key="7">
    <source>
        <dbReference type="ARBA" id="ARBA00022833"/>
    </source>
</evidence>
<evidence type="ECO:0000259" key="13">
    <source>
        <dbReference type="Pfam" id="PF11838"/>
    </source>
</evidence>
<gene>
    <name evidence="16" type="primary">LOC107070684</name>
</gene>
<dbReference type="Pfam" id="PF01433">
    <property type="entry name" value="Peptidase_M1"/>
    <property type="match status" value="1"/>
</dbReference>
<keyword evidence="3" id="KW-0472">Membrane</keyword>
<proteinExistence type="inferred from homology"/>
<keyword evidence="7 10" id="KW-0862">Zinc</keyword>
<dbReference type="Gene3D" id="1.25.50.20">
    <property type="match status" value="1"/>
</dbReference>
<dbReference type="GeneID" id="107070684"/>
<dbReference type="InterPro" id="IPR042097">
    <property type="entry name" value="Aminopeptidase_N-like_N_sf"/>
</dbReference>
<evidence type="ECO:0000256" key="5">
    <source>
        <dbReference type="ARBA" id="ARBA00022723"/>
    </source>
</evidence>
<keyword evidence="10" id="KW-0031">Aminopeptidase</keyword>
<dbReference type="SUPFAM" id="SSF63737">
    <property type="entry name" value="Leukotriene A4 hydrolase N-terminal domain"/>
    <property type="match status" value="1"/>
</dbReference>
<dbReference type="EC" id="3.4.11.-" evidence="10"/>
<dbReference type="Gene3D" id="1.10.390.10">
    <property type="entry name" value="Neutral Protease Domain 2"/>
    <property type="match status" value="1"/>
</dbReference>
<keyword evidence="3" id="KW-0325">Glycoprotein</keyword>
<comment type="similarity">
    <text evidence="2 10">Belongs to the peptidase M1 family.</text>
</comment>
<evidence type="ECO:0000313" key="15">
    <source>
        <dbReference type="Proteomes" id="UP000694924"/>
    </source>
</evidence>
<keyword evidence="4 10" id="KW-0645">Protease</keyword>
<sequence length="921" mass="109298">MFEIDDNSQNADRYKPEKINYRLPDGVRPTHYNIKLTLSFSKFDGETCIDLVVRKSTFDITLHCDQIIINETTTLLINTKNEHFKPIEQIYVKEKELFVLRFQNVIEPDCYKLHFTFKGLLEDTSHGFNRRFYTDEKQGTCTRYVVTNFKTTFARRVFPCFDEPNMKATFTISIKHPKLYVALSNMPIKEQSSIDEKGYLWTHFEKTPIMSTYLLGIVLLPNDSKRFSNLDGTINVWCRQNWHNVVKLIHEVTEDIKLQLEHYTGIINLIPKIDHVMIPNHSKRCTENWGLIVYDEDDITYVEDPTDTYNLEMITRLVAHNLVQQWFENLVGPTWWNYLWLNESLAHYFKYYFINQAYPEWRVLEMFVVVVQQTITLYRDNCSFIRHKPYKGICQEPYLGVPAIIYHKGSCILRMLSHCLSEPIFHKGILKYLKTFQYETSMPDQLWKIFEDMMNLEKFNIKEIMDTWLNQKGYPLVTAKRDLNTGMIIVTQKRFKLSDIDHDKDEESDDDDNDNEDDDDDYDDDDKADDVKWWIPINYTSKSEVNFSSTLPTHWLKPQDENLTIDNIDPNDWFVFNVQQTGYYRVNYDEDNWNKIAEYLNTENYTNIHPLNRAQIIDDSSYMVRTKRLNPIVFLEIMNYLWRETDYIPWYSAFKVFDTFQDYFKFPESSAFFKSYVLRLIDGLLQNVGYDETPYDDHLTKLKRIEVLELASKLGHLECKKIANAKLIKHLKNPHSNPIPTNLKPWVFNTGMKEANEILFNKCLQIYKCDPSFINLNNLTGVENPILVEQLLNLTLTNDSPILKDHRVDVYRRLMYTSVENVNVTIDFIINNWEKINSRIEDSHEIIETVIDEITSWDQFHKVKHFMKANGLKQSTKDVEKNLKKAKKHLSKVLRWIKMQNCLKSIDEQFENLHLTDVTKK</sequence>
<accession>A0ABM1IWL1</accession>
<feature type="domain" description="Peptidase M1 membrane alanine aminopeptidase" evidence="12">
    <location>
        <begin position="263"/>
        <end position="468"/>
    </location>
</feature>
<evidence type="ECO:0000259" key="12">
    <source>
        <dbReference type="Pfam" id="PF01433"/>
    </source>
</evidence>
<dbReference type="SUPFAM" id="SSF55486">
    <property type="entry name" value="Metalloproteases ('zincins'), catalytic domain"/>
    <property type="match status" value="1"/>
</dbReference>
<dbReference type="Pfam" id="PF11838">
    <property type="entry name" value="ERAP1_C"/>
    <property type="match status" value="1"/>
</dbReference>
<dbReference type="InterPro" id="IPR050344">
    <property type="entry name" value="Peptidase_M1_aminopeptidases"/>
</dbReference>
<dbReference type="PANTHER" id="PTHR11533:SF290">
    <property type="entry name" value="AMINOPEPTIDASE"/>
    <property type="match status" value="1"/>
</dbReference>
<evidence type="ECO:0000256" key="10">
    <source>
        <dbReference type="RuleBase" id="RU364040"/>
    </source>
</evidence>
<dbReference type="Gene3D" id="2.60.40.1730">
    <property type="entry name" value="tricorn interacting facor f3 domain"/>
    <property type="match status" value="1"/>
</dbReference>
<evidence type="ECO:0000256" key="9">
    <source>
        <dbReference type="ARBA" id="ARBA00023288"/>
    </source>
</evidence>
<dbReference type="InterPro" id="IPR045357">
    <property type="entry name" value="Aminopeptidase_N-like_N"/>
</dbReference>
<keyword evidence="9" id="KW-0449">Lipoprotein</keyword>
<evidence type="ECO:0000259" key="14">
    <source>
        <dbReference type="Pfam" id="PF17900"/>
    </source>
</evidence>
<name>A0ABM1IWL1_POLDO</name>
<evidence type="ECO:0000313" key="16">
    <source>
        <dbReference type="RefSeq" id="XP_015184598.1"/>
    </source>
</evidence>
<dbReference type="PANTHER" id="PTHR11533">
    <property type="entry name" value="PROTEASE M1 ZINC METALLOPROTEASE"/>
    <property type="match status" value="1"/>
</dbReference>
<keyword evidence="15" id="KW-1185">Reference proteome</keyword>
<dbReference type="Proteomes" id="UP000694924">
    <property type="component" value="Unplaced"/>
</dbReference>
<evidence type="ECO:0000256" key="8">
    <source>
        <dbReference type="ARBA" id="ARBA00023049"/>
    </source>
</evidence>
<evidence type="ECO:0000256" key="1">
    <source>
        <dbReference type="ARBA" id="ARBA00004609"/>
    </source>
</evidence>
<comment type="subcellular location">
    <subcellularLocation>
        <location evidence="1">Cell membrane</location>
        <topology evidence="1">Lipid-anchor</topology>
        <topology evidence="1">GPI-anchor</topology>
    </subcellularLocation>
</comment>
<evidence type="ECO:0000256" key="6">
    <source>
        <dbReference type="ARBA" id="ARBA00022801"/>
    </source>
</evidence>
<dbReference type="InterPro" id="IPR001930">
    <property type="entry name" value="Peptidase_M1"/>
</dbReference>
<keyword evidence="3" id="KW-0336">GPI-anchor</keyword>
<feature type="domain" description="ERAP1-like C-terminal" evidence="13">
    <location>
        <begin position="573"/>
        <end position="885"/>
    </location>
</feature>
<dbReference type="InterPro" id="IPR024571">
    <property type="entry name" value="ERAP1-like_C_dom"/>
</dbReference>
<keyword evidence="6 10" id="KW-0378">Hydrolase</keyword>
<protein>
    <recommendedName>
        <fullName evidence="10">Aminopeptidase</fullName>
        <ecNumber evidence="10">3.4.11.-</ecNumber>
    </recommendedName>
</protein>
<feature type="region of interest" description="Disordered" evidence="11">
    <location>
        <begin position="500"/>
        <end position="525"/>
    </location>
</feature>
<dbReference type="Gene3D" id="2.60.40.1910">
    <property type="match status" value="1"/>
</dbReference>
<dbReference type="InterPro" id="IPR027268">
    <property type="entry name" value="Peptidase_M4/M1_CTD_sf"/>
</dbReference>
<reference evidence="16" key="1">
    <citation type="submission" date="2025-08" db="UniProtKB">
        <authorList>
            <consortium name="RefSeq"/>
        </authorList>
    </citation>
    <scope>IDENTIFICATION</scope>
    <source>
        <tissue evidence="16">Whole body</tissue>
    </source>
</reference>
<evidence type="ECO:0000256" key="11">
    <source>
        <dbReference type="SAM" id="MobiDB-lite"/>
    </source>
</evidence>
<feature type="compositionally biased region" description="Acidic residues" evidence="11">
    <location>
        <begin position="506"/>
        <end position="525"/>
    </location>
</feature>
<keyword evidence="8 10" id="KW-0482">Metalloprotease</keyword>